<reference evidence="1 2" key="2">
    <citation type="journal article" date="2019" name="G3 (Bethesda)">
        <title>Hybrid Assembly of the Genome of the Entomopathogenic Nematode Steinernema carpocapsae Identifies the X-Chromosome.</title>
        <authorList>
            <person name="Serra L."/>
            <person name="Macchietto M."/>
            <person name="Macias-Munoz A."/>
            <person name="McGill C.J."/>
            <person name="Rodriguez I.M."/>
            <person name="Rodriguez B."/>
            <person name="Murad R."/>
            <person name="Mortazavi A."/>
        </authorList>
    </citation>
    <scope>NUCLEOTIDE SEQUENCE [LARGE SCALE GENOMIC DNA]</scope>
    <source>
        <strain evidence="1 2">ALL</strain>
    </source>
</reference>
<gene>
    <name evidence="1" type="ORF">L596_000953</name>
</gene>
<dbReference type="EMBL" id="AZBU02000001">
    <property type="protein sequence ID" value="TMS33185.1"/>
    <property type="molecule type" value="Genomic_DNA"/>
</dbReference>
<comment type="caution">
    <text evidence="1">The sequence shown here is derived from an EMBL/GenBank/DDBJ whole genome shotgun (WGS) entry which is preliminary data.</text>
</comment>
<dbReference type="EMBL" id="CM016762">
    <property type="protein sequence ID" value="TMS33185.1"/>
    <property type="molecule type" value="Genomic_DNA"/>
</dbReference>
<organism evidence="1 2">
    <name type="scientific">Steinernema carpocapsae</name>
    <name type="common">Entomopathogenic nematode</name>
    <dbReference type="NCBI Taxonomy" id="34508"/>
    <lineage>
        <taxon>Eukaryota</taxon>
        <taxon>Metazoa</taxon>
        <taxon>Ecdysozoa</taxon>
        <taxon>Nematoda</taxon>
        <taxon>Chromadorea</taxon>
        <taxon>Rhabditida</taxon>
        <taxon>Tylenchina</taxon>
        <taxon>Panagrolaimomorpha</taxon>
        <taxon>Strongyloidoidea</taxon>
        <taxon>Steinernematidae</taxon>
        <taxon>Steinernema</taxon>
    </lineage>
</organism>
<protein>
    <submittedName>
        <fullName evidence="1">Uncharacterized protein</fullName>
    </submittedName>
</protein>
<evidence type="ECO:0000313" key="1">
    <source>
        <dbReference type="EMBL" id="TMS33185.1"/>
    </source>
</evidence>
<name>A0A4U8ULY0_STECR</name>
<sequence>MRLHAMNTHFLSETRKNNGVFRPLSLAPLPFSTFEIESRAFENDVNSYWVQALSTYLIGFPPPIRLRRGRTCVQVGAFNLKIATFYSSVTASTSTGLSQFRKIRKTAN</sequence>
<proteinExistence type="predicted"/>
<dbReference type="AlphaFoldDB" id="A0A4U8ULY0"/>
<reference evidence="1 2" key="1">
    <citation type="journal article" date="2015" name="Genome Biol.">
        <title>Comparative genomics of Steinernema reveals deeply conserved gene regulatory networks.</title>
        <authorList>
            <person name="Dillman A.R."/>
            <person name="Macchietto M."/>
            <person name="Porter C.F."/>
            <person name="Rogers A."/>
            <person name="Williams B."/>
            <person name="Antoshechkin I."/>
            <person name="Lee M.M."/>
            <person name="Goodwin Z."/>
            <person name="Lu X."/>
            <person name="Lewis E.E."/>
            <person name="Goodrich-Blair H."/>
            <person name="Stock S.P."/>
            <person name="Adams B.J."/>
            <person name="Sternberg P.W."/>
            <person name="Mortazavi A."/>
        </authorList>
    </citation>
    <scope>NUCLEOTIDE SEQUENCE [LARGE SCALE GENOMIC DNA]</scope>
    <source>
        <strain evidence="1 2">ALL</strain>
    </source>
</reference>
<dbReference type="Proteomes" id="UP000298663">
    <property type="component" value="Chromosome X"/>
</dbReference>
<keyword evidence="2" id="KW-1185">Reference proteome</keyword>
<evidence type="ECO:0000313" key="2">
    <source>
        <dbReference type="Proteomes" id="UP000298663"/>
    </source>
</evidence>
<accession>A0A4U8ULY0</accession>